<evidence type="ECO:0000256" key="4">
    <source>
        <dbReference type="ARBA" id="ARBA00022989"/>
    </source>
</evidence>
<dbReference type="AlphaFoldDB" id="A0A315ZVR5"/>
<feature type="transmembrane region" description="Helical" evidence="6">
    <location>
        <begin position="89"/>
        <end position="109"/>
    </location>
</feature>
<keyword evidence="5 6" id="KW-0472">Membrane</keyword>
<sequence>MMVDVERKKQYVHFDPRTKIILLVLSLIIATMAPSLTYECILILLIAGFGMLCGKFRYSLIGTVAFMSLYLFTVFYLKDSTGTLHTMFTAWLSLVFKVYPCGMLSGIAVSTTRVNEFLSAMNKVHVSKKIVIPFAVMLRYIPTVREDWHYIKDAMRLRDVSPSFKGFVKNPVMMIECIYVPLLMAASKAADELSIAAVTRGIENPHSRTCLVQIRFQKKDILIIGCFLVLLLVGLFL</sequence>
<organism evidence="7 8">
    <name type="scientific">Faecalicatena contorta</name>
    <dbReference type="NCBI Taxonomy" id="39482"/>
    <lineage>
        <taxon>Bacteria</taxon>
        <taxon>Bacillati</taxon>
        <taxon>Bacillota</taxon>
        <taxon>Clostridia</taxon>
        <taxon>Lachnospirales</taxon>
        <taxon>Lachnospiraceae</taxon>
        <taxon>Faecalicatena</taxon>
    </lineage>
</organism>
<protein>
    <submittedName>
        <fullName evidence="7">Energy-coupling factor transport system permease protein</fullName>
    </submittedName>
</protein>
<accession>A0A315ZVR5</accession>
<dbReference type="Pfam" id="PF02361">
    <property type="entry name" value="CbiQ"/>
    <property type="match status" value="1"/>
</dbReference>
<keyword evidence="2" id="KW-1003">Cell membrane</keyword>
<feature type="transmembrane region" description="Helical" evidence="6">
    <location>
        <begin position="221"/>
        <end position="236"/>
    </location>
</feature>
<dbReference type="Proteomes" id="UP000254051">
    <property type="component" value="Unassembled WGS sequence"/>
</dbReference>
<evidence type="ECO:0000256" key="2">
    <source>
        <dbReference type="ARBA" id="ARBA00022475"/>
    </source>
</evidence>
<proteinExistence type="predicted"/>
<reference evidence="8" key="1">
    <citation type="submission" date="2017-07" db="EMBL/GenBank/DDBJ databases">
        <authorList>
            <person name="Varghese N."/>
            <person name="Submissions S."/>
        </authorList>
    </citation>
    <scope>NUCLEOTIDE SEQUENCE [LARGE SCALE GENOMIC DNA]</scope>
    <source>
        <strain evidence="8">NLAE-zl-C134</strain>
    </source>
</reference>
<keyword evidence="8" id="KW-1185">Reference proteome</keyword>
<keyword evidence="3 6" id="KW-0812">Transmembrane</keyword>
<evidence type="ECO:0000313" key="8">
    <source>
        <dbReference type="Proteomes" id="UP000254051"/>
    </source>
</evidence>
<evidence type="ECO:0000313" key="7">
    <source>
        <dbReference type="EMBL" id="SUQ14663.1"/>
    </source>
</evidence>
<dbReference type="InterPro" id="IPR003339">
    <property type="entry name" value="ABC/ECF_trnsptr_transmembrane"/>
</dbReference>
<feature type="transmembrane region" description="Helical" evidence="6">
    <location>
        <begin position="20"/>
        <end position="46"/>
    </location>
</feature>
<dbReference type="OrthoDB" id="3730291at2"/>
<dbReference type="EMBL" id="UHJJ01000007">
    <property type="protein sequence ID" value="SUQ14663.1"/>
    <property type="molecule type" value="Genomic_DNA"/>
</dbReference>
<comment type="subcellular location">
    <subcellularLocation>
        <location evidence="1">Membrane</location>
        <topology evidence="1">Multi-pass membrane protein</topology>
    </subcellularLocation>
</comment>
<dbReference type="PANTHER" id="PTHR34857:SF2">
    <property type="entry name" value="SLL0384 PROTEIN"/>
    <property type="match status" value="1"/>
</dbReference>
<keyword evidence="4 6" id="KW-1133">Transmembrane helix</keyword>
<dbReference type="RefSeq" id="WP_109711756.1">
    <property type="nucleotide sequence ID" value="NZ_QGDS01000007.1"/>
</dbReference>
<evidence type="ECO:0000256" key="3">
    <source>
        <dbReference type="ARBA" id="ARBA00022692"/>
    </source>
</evidence>
<dbReference type="InterPro" id="IPR051611">
    <property type="entry name" value="ECF_transporter_component"/>
</dbReference>
<evidence type="ECO:0000256" key="1">
    <source>
        <dbReference type="ARBA" id="ARBA00004141"/>
    </source>
</evidence>
<dbReference type="PANTHER" id="PTHR34857">
    <property type="entry name" value="SLL0384 PROTEIN"/>
    <property type="match status" value="1"/>
</dbReference>
<gene>
    <name evidence="7" type="ORF">SAMN05216529_107117</name>
</gene>
<evidence type="ECO:0000256" key="6">
    <source>
        <dbReference type="SAM" id="Phobius"/>
    </source>
</evidence>
<evidence type="ECO:0000256" key="5">
    <source>
        <dbReference type="ARBA" id="ARBA00023136"/>
    </source>
</evidence>
<dbReference type="CDD" id="cd16914">
    <property type="entry name" value="EcfT"/>
    <property type="match status" value="1"/>
</dbReference>
<feature type="transmembrane region" description="Helical" evidence="6">
    <location>
        <begin position="58"/>
        <end position="77"/>
    </location>
</feature>
<name>A0A315ZVR5_9FIRM</name>
<dbReference type="GO" id="GO:0005886">
    <property type="term" value="C:plasma membrane"/>
    <property type="evidence" value="ECO:0007669"/>
    <property type="project" value="UniProtKB-ARBA"/>
</dbReference>